<accession>A0A9P6MHA7</accession>
<gene>
    <name evidence="2" type="ORF">BGZ80_006339</name>
</gene>
<dbReference type="AlphaFoldDB" id="A0A9P6MHA7"/>
<feature type="non-terminal residue" evidence="2">
    <location>
        <position position="1"/>
    </location>
</feature>
<evidence type="ECO:0000313" key="2">
    <source>
        <dbReference type="EMBL" id="KAG0000578.1"/>
    </source>
</evidence>
<protein>
    <submittedName>
        <fullName evidence="2">Uncharacterized protein</fullName>
    </submittedName>
</protein>
<reference evidence="2" key="1">
    <citation type="journal article" date="2020" name="Fungal Divers.">
        <title>Resolving the Mortierellaceae phylogeny through synthesis of multi-gene phylogenetics and phylogenomics.</title>
        <authorList>
            <person name="Vandepol N."/>
            <person name="Liber J."/>
            <person name="Desiro A."/>
            <person name="Na H."/>
            <person name="Kennedy M."/>
            <person name="Barry K."/>
            <person name="Grigoriev I.V."/>
            <person name="Miller A.N."/>
            <person name="O'Donnell K."/>
            <person name="Stajich J.E."/>
            <person name="Bonito G."/>
        </authorList>
    </citation>
    <scope>NUCLEOTIDE SEQUENCE</scope>
    <source>
        <strain evidence="2">NRRL 2769</strain>
    </source>
</reference>
<name>A0A9P6MHA7_9FUNG</name>
<dbReference type="EMBL" id="JAAAID010003123">
    <property type="protein sequence ID" value="KAG0000578.1"/>
    <property type="molecule type" value="Genomic_DNA"/>
</dbReference>
<dbReference type="Proteomes" id="UP000703661">
    <property type="component" value="Unassembled WGS sequence"/>
</dbReference>
<evidence type="ECO:0000256" key="1">
    <source>
        <dbReference type="SAM" id="MobiDB-lite"/>
    </source>
</evidence>
<organism evidence="2 3">
    <name type="scientific">Entomortierella chlamydospora</name>
    <dbReference type="NCBI Taxonomy" id="101097"/>
    <lineage>
        <taxon>Eukaryota</taxon>
        <taxon>Fungi</taxon>
        <taxon>Fungi incertae sedis</taxon>
        <taxon>Mucoromycota</taxon>
        <taxon>Mortierellomycotina</taxon>
        <taxon>Mortierellomycetes</taxon>
        <taxon>Mortierellales</taxon>
        <taxon>Mortierellaceae</taxon>
        <taxon>Entomortierella</taxon>
    </lineage>
</organism>
<proteinExistence type="predicted"/>
<evidence type="ECO:0000313" key="3">
    <source>
        <dbReference type="Proteomes" id="UP000703661"/>
    </source>
</evidence>
<feature type="region of interest" description="Disordered" evidence="1">
    <location>
        <begin position="46"/>
        <end position="69"/>
    </location>
</feature>
<comment type="caution">
    <text evidence="2">The sequence shown here is derived from an EMBL/GenBank/DDBJ whole genome shotgun (WGS) entry which is preliminary data.</text>
</comment>
<sequence>MSWTADATNQYYHHCANVLIDGANNGKLSELYMTVVDVAARHQKMSVNAKDDAGPTGLGPNPREKELSTNGFYAFGSAGESRGIDLGL</sequence>
<keyword evidence="3" id="KW-1185">Reference proteome</keyword>